<reference evidence="1" key="1">
    <citation type="submission" date="2018-05" db="EMBL/GenBank/DDBJ databases">
        <authorList>
            <person name="Lanie J.A."/>
            <person name="Ng W.-L."/>
            <person name="Kazmierczak K.M."/>
            <person name="Andrzejewski T.M."/>
            <person name="Davidsen T.M."/>
            <person name="Wayne K.J."/>
            <person name="Tettelin H."/>
            <person name="Glass J.I."/>
            <person name="Rusch D."/>
            <person name="Podicherti R."/>
            <person name="Tsui H.-C.T."/>
            <person name="Winkler M.E."/>
        </authorList>
    </citation>
    <scope>NUCLEOTIDE SEQUENCE</scope>
</reference>
<dbReference type="EMBL" id="UINC01057839">
    <property type="protein sequence ID" value="SVB79441.1"/>
    <property type="molecule type" value="Genomic_DNA"/>
</dbReference>
<dbReference type="PANTHER" id="PTHR38442">
    <property type="entry name" value="INNER MEMBRANE PROTEIN-RELATED"/>
    <property type="match status" value="1"/>
</dbReference>
<gene>
    <name evidence="1" type="ORF">METZ01_LOCUS232295</name>
</gene>
<accession>A0A382GZ43</accession>
<proteinExistence type="predicted"/>
<organism evidence="1">
    <name type="scientific">marine metagenome</name>
    <dbReference type="NCBI Taxonomy" id="408172"/>
    <lineage>
        <taxon>unclassified sequences</taxon>
        <taxon>metagenomes</taxon>
        <taxon>ecological metagenomes</taxon>
    </lineage>
</organism>
<evidence type="ECO:0000313" key="1">
    <source>
        <dbReference type="EMBL" id="SVB79441.1"/>
    </source>
</evidence>
<dbReference type="Pfam" id="PF04286">
    <property type="entry name" value="DUF445"/>
    <property type="match status" value="1"/>
</dbReference>
<protein>
    <submittedName>
        <fullName evidence="1">Uncharacterized protein</fullName>
    </submittedName>
</protein>
<dbReference type="AlphaFoldDB" id="A0A382GZ43"/>
<dbReference type="GO" id="GO:0005886">
    <property type="term" value="C:plasma membrane"/>
    <property type="evidence" value="ECO:0007669"/>
    <property type="project" value="TreeGrafter"/>
</dbReference>
<name>A0A382GZ43_9ZZZZ</name>
<dbReference type="PANTHER" id="PTHR38442:SF1">
    <property type="entry name" value="INNER MEMBRANE PROTEIN"/>
    <property type="match status" value="1"/>
</dbReference>
<dbReference type="InterPro" id="IPR007383">
    <property type="entry name" value="DUF445"/>
</dbReference>
<sequence length="111" mass="11946">MIDAITDRFAINTLCRHPLNLPVPHTAIIPARRDEIARQFGKFVQSNSLSDEVIIEKISAMFLSKNVATCIVKTGNAGTVADQVTSGVAGITTVPDNRDVQDLSIRPSTIG</sequence>